<comment type="similarity">
    <text evidence="7">Belongs to the binding-protein-dependent transport system permease family.</text>
</comment>
<dbReference type="Pfam" id="PF00528">
    <property type="entry name" value="BPD_transp_1"/>
    <property type="match status" value="1"/>
</dbReference>
<comment type="caution">
    <text evidence="9">The sequence shown here is derived from an EMBL/GenBank/DDBJ whole genome shotgun (WGS) entry which is preliminary data.</text>
</comment>
<sequence>MLTLVPLVIGIVLLVTLVMEPAKDNAAYAYFQGANVTPEQIATFKHEAGLDRPVLVRFVDYLFNMVQGDFGVSSLSGTPVAEKISTAFPLTLQLTIYGVLIAMVMALVLGVVAALFRNGWPDQLIRAVSLIGVASPSFWLALLFIQYFAIQIGWFPSGGYINPQESFTGFLATMTLPALALALPVGAQVTRIVRTSMVEELDKDYVRTARGAGIPYGVVVSRNVLRNGLINPMTVLGLRVGYLLGGAVIIETIFTLPGMGQVLIDAVRDSDLPVLQGVVLVIALSFVVVNLIVDVLNLMVNPRLRTGNA</sequence>
<evidence type="ECO:0000313" key="9">
    <source>
        <dbReference type="EMBL" id="PYI39548.1"/>
    </source>
</evidence>
<organism evidence="9 10">
    <name type="scientific">Arthrobacter psychrolactophilus</name>
    <dbReference type="NCBI Taxonomy" id="92442"/>
    <lineage>
        <taxon>Bacteria</taxon>
        <taxon>Bacillati</taxon>
        <taxon>Actinomycetota</taxon>
        <taxon>Actinomycetes</taxon>
        <taxon>Micrococcales</taxon>
        <taxon>Micrococcaceae</taxon>
        <taxon>Arthrobacter</taxon>
    </lineage>
</organism>
<dbReference type="CDD" id="cd06261">
    <property type="entry name" value="TM_PBP2"/>
    <property type="match status" value="1"/>
</dbReference>
<evidence type="ECO:0000256" key="6">
    <source>
        <dbReference type="ARBA" id="ARBA00023136"/>
    </source>
</evidence>
<keyword evidence="6 7" id="KW-0472">Membrane</keyword>
<evidence type="ECO:0000256" key="1">
    <source>
        <dbReference type="ARBA" id="ARBA00004651"/>
    </source>
</evidence>
<feature type="transmembrane region" description="Helical" evidence="7">
    <location>
        <begin position="236"/>
        <end position="254"/>
    </location>
</feature>
<feature type="transmembrane region" description="Helical" evidence="7">
    <location>
        <begin position="169"/>
        <end position="187"/>
    </location>
</feature>
<evidence type="ECO:0000259" key="8">
    <source>
        <dbReference type="PROSITE" id="PS50928"/>
    </source>
</evidence>
<protein>
    <submittedName>
        <fullName evidence="9">ABC transporter permease</fullName>
    </submittedName>
</protein>
<feature type="transmembrane region" description="Helical" evidence="7">
    <location>
        <begin position="94"/>
        <end position="116"/>
    </location>
</feature>
<name>A0A2V5ISL4_9MICC</name>
<evidence type="ECO:0000256" key="4">
    <source>
        <dbReference type="ARBA" id="ARBA00022692"/>
    </source>
</evidence>
<dbReference type="InterPro" id="IPR045621">
    <property type="entry name" value="BPD_transp_1_N"/>
</dbReference>
<dbReference type="Gene3D" id="1.10.3720.10">
    <property type="entry name" value="MetI-like"/>
    <property type="match status" value="1"/>
</dbReference>
<feature type="transmembrane region" description="Helical" evidence="7">
    <location>
        <begin position="128"/>
        <end position="149"/>
    </location>
</feature>
<feature type="transmembrane region" description="Helical" evidence="7">
    <location>
        <begin position="274"/>
        <end position="296"/>
    </location>
</feature>
<dbReference type="EMBL" id="QJVC01000003">
    <property type="protein sequence ID" value="PYI39548.1"/>
    <property type="molecule type" value="Genomic_DNA"/>
</dbReference>
<dbReference type="InterPro" id="IPR035906">
    <property type="entry name" value="MetI-like_sf"/>
</dbReference>
<dbReference type="GO" id="GO:0005886">
    <property type="term" value="C:plasma membrane"/>
    <property type="evidence" value="ECO:0007669"/>
    <property type="project" value="UniProtKB-SubCell"/>
</dbReference>
<keyword evidence="3" id="KW-1003">Cell membrane</keyword>
<dbReference type="OrthoDB" id="3171583at2"/>
<dbReference type="InterPro" id="IPR000515">
    <property type="entry name" value="MetI-like"/>
</dbReference>
<evidence type="ECO:0000256" key="2">
    <source>
        <dbReference type="ARBA" id="ARBA00022448"/>
    </source>
</evidence>
<evidence type="ECO:0000256" key="5">
    <source>
        <dbReference type="ARBA" id="ARBA00022989"/>
    </source>
</evidence>
<dbReference type="PANTHER" id="PTHR43163">
    <property type="entry name" value="DIPEPTIDE TRANSPORT SYSTEM PERMEASE PROTEIN DPPB-RELATED"/>
    <property type="match status" value="1"/>
</dbReference>
<gene>
    <name evidence="9" type="ORF">CVS30_05495</name>
</gene>
<accession>A0A2V5ISL4</accession>
<keyword evidence="5 7" id="KW-1133">Transmembrane helix</keyword>
<keyword evidence="2 7" id="KW-0813">Transport</keyword>
<comment type="subcellular location">
    <subcellularLocation>
        <location evidence="1 7">Cell membrane</location>
        <topology evidence="1 7">Multi-pass membrane protein</topology>
    </subcellularLocation>
</comment>
<keyword evidence="10" id="KW-1185">Reference proteome</keyword>
<keyword evidence="4 7" id="KW-0812">Transmembrane</keyword>
<dbReference type="SUPFAM" id="SSF161098">
    <property type="entry name" value="MetI-like"/>
    <property type="match status" value="1"/>
</dbReference>
<proteinExistence type="inferred from homology"/>
<dbReference type="AlphaFoldDB" id="A0A2V5ISL4"/>
<reference evidence="9 10" key="1">
    <citation type="submission" date="2018-05" db="EMBL/GenBank/DDBJ databases">
        <title>Genetic diversity of glacier-inhabiting Cryobacterium bacteria in China and description of Cryobacterium mengkeensis sp. nov. and Arthrobacter glacialis sp. nov.</title>
        <authorList>
            <person name="Liu Q."/>
            <person name="Xin Y.-H."/>
        </authorList>
    </citation>
    <scope>NUCLEOTIDE SEQUENCE [LARGE SCALE GENOMIC DNA]</scope>
    <source>
        <strain evidence="9 10">B7</strain>
    </source>
</reference>
<evidence type="ECO:0000313" key="10">
    <source>
        <dbReference type="Proteomes" id="UP000247980"/>
    </source>
</evidence>
<dbReference type="PANTHER" id="PTHR43163:SF6">
    <property type="entry name" value="DIPEPTIDE TRANSPORT SYSTEM PERMEASE PROTEIN DPPB-RELATED"/>
    <property type="match status" value="1"/>
</dbReference>
<evidence type="ECO:0000256" key="3">
    <source>
        <dbReference type="ARBA" id="ARBA00022475"/>
    </source>
</evidence>
<feature type="domain" description="ABC transmembrane type-1" evidence="8">
    <location>
        <begin position="88"/>
        <end position="297"/>
    </location>
</feature>
<dbReference type="GO" id="GO:0055085">
    <property type="term" value="P:transmembrane transport"/>
    <property type="evidence" value="ECO:0007669"/>
    <property type="project" value="InterPro"/>
</dbReference>
<evidence type="ECO:0000256" key="7">
    <source>
        <dbReference type="RuleBase" id="RU363032"/>
    </source>
</evidence>
<dbReference type="Proteomes" id="UP000247980">
    <property type="component" value="Unassembled WGS sequence"/>
</dbReference>
<dbReference type="Pfam" id="PF19300">
    <property type="entry name" value="BPD_transp_1_N"/>
    <property type="match status" value="1"/>
</dbReference>
<dbReference type="PROSITE" id="PS50928">
    <property type="entry name" value="ABC_TM1"/>
    <property type="match status" value="1"/>
</dbReference>